<dbReference type="AlphaFoldDB" id="D0A100"/>
<feature type="region of interest" description="Disordered" evidence="1">
    <location>
        <begin position="59"/>
        <end position="90"/>
    </location>
</feature>
<feature type="compositionally biased region" description="Polar residues" evidence="1">
    <location>
        <begin position="60"/>
        <end position="69"/>
    </location>
</feature>
<feature type="compositionally biased region" description="Basic and acidic residues" evidence="1">
    <location>
        <begin position="77"/>
        <end position="90"/>
    </location>
</feature>
<dbReference type="KEGG" id="tbg:TbgDal_X230"/>
<evidence type="ECO:0000256" key="2">
    <source>
        <dbReference type="SAM" id="Phobius"/>
    </source>
</evidence>
<organism evidence="3 4">
    <name type="scientific">Trypanosoma brucei gambiense (strain MHOM/CI/86/DAL972)</name>
    <dbReference type="NCBI Taxonomy" id="679716"/>
    <lineage>
        <taxon>Eukaryota</taxon>
        <taxon>Discoba</taxon>
        <taxon>Euglenozoa</taxon>
        <taxon>Kinetoplastea</taxon>
        <taxon>Metakinetoplastina</taxon>
        <taxon>Trypanosomatida</taxon>
        <taxon>Trypanosomatidae</taxon>
        <taxon>Trypanosoma</taxon>
    </lineage>
</organism>
<evidence type="ECO:0000313" key="3">
    <source>
        <dbReference type="EMBL" id="CBH14942.1"/>
    </source>
</evidence>
<keyword evidence="2" id="KW-1133">Transmembrane helix</keyword>
<keyword evidence="2" id="KW-0812">Transmembrane</keyword>
<name>D0A100_TRYB9</name>
<evidence type="ECO:0000256" key="1">
    <source>
        <dbReference type="SAM" id="MobiDB-lite"/>
    </source>
</evidence>
<feature type="transmembrane region" description="Helical" evidence="2">
    <location>
        <begin position="12"/>
        <end position="35"/>
    </location>
</feature>
<dbReference type="RefSeq" id="XP_011777208.1">
    <property type="nucleotide sequence ID" value="XM_011778906.1"/>
</dbReference>
<protein>
    <submittedName>
        <fullName evidence="3">Uncharacterized protein</fullName>
    </submittedName>
</protein>
<reference evidence="4" key="1">
    <citation type="journal article" date="2010" name="PLoS Negl. Trop. Dis.">
        <title>The genome sequence of Trypanosoma brucei gambiense, causative agent of chronic human african trypanosomiasis.</title>
        <authorList>
            <person name="Jackson A.P."/>
            <person name="Sanders M."/>
            <person name="Berry A."/>
            <person name="McQuillan J."/>
            <person name="Aslett M.A."/>
            <person name="Quail M.A."/>
            <person name="Chukualim B."/>
            <person name="Capewell P."/>
            <person name="MacLeod A."/>
            <person name="Melville S.E."/>
            <person name="Gibson W."/>
            <person name="Barry J.D."/>
            <person name="Berriman M."/>
            <person name="Hertz-Fowler C."/>
        </authorList>
    </citation>
    <scope>NUCLEOTIDE SEQUENCE [LARGE SCALE GENOMIC DNA]</scope>
    <source>
        <strain evidence="4">MHOM/CI/86/DAL972</strain>
    </source>
</reference>
<sequence>MVNFSPSPPPFIVILTISPFIYIYIYVCVCFFLIFDSSLSHRPTFHSIFTIFNNNNNNNKPNISPSTRKAATCSGMGEKRREREKTGWQKEYTRRKWKLALKKKKQQTSTTTRNRQPITVKTLQKHAGLRRWEVKWYKL</sequence>
<accession>D0A100</accession>
<dbReference type="EMBL" id="FN554973">
    <property type="protein sequence ID" value="CBH14942.1"/>
    <property type="molecule type" value="Genomic_DNA"/>
</dbReference>
<evidence type="ECO:0000313" key="4">
    <source>
        <dbReference type="Proteomes" id="UP000002316"/>
    </source>
</evidence>
<proteinExistence type="predicted"/>
<dbReference type="GeneID" id="23865285"/>
<gene>
    <name evidence="3" type="ORF">TbgDal_X230</name>
</gene>
<keyword evidence="2" id="KW-0472">Membrane</keyword>
<dbReference type="Proteomes" id="UP000002316">
    <property type="component" value="Chromosome 10"/>
</dbReference>